<feature type="region of interest" description="Disordered" evidence="1">
    <location>
        <begin position="22"/>
        <end position="41"/>
    </location>
</feature>
<reference evidence="2 3" key="1">
    <citation type="journal article" date="2012" name="Sci. Rep.">
        <title>Genomic perspectives on the evolution of fungal entomopathogenicity in Beauveria bassiana.</title>
        <authorList>
            <person name="Xiao G."/>
            <person name="Ying S.H."/>
            <person name="Zheng P."/>
            <person name="Wang Z.L."/>
            <person name="Zhang S."/>
            <person name="Xie X.Q."/>
            <person name="Shang Y."/>
            <person name="St Leger R.J."/>
            <person name="Zhao G.P."/>
            <person name="Wang C."/>
            <person name="Feng M.G."/>
        </authorList>
    </citation>
    <scope>NUCLEOTIDE SEQUENCE [LARGE SCALE GENOMIC DNA]</scope>
    <source>
        <strain evidence="2 3">ARSEF 2860</strain>
    </source>
</reference>
<dbReference type="RefSeq" id="XP_008593778.1">
    <property type="nucleotide sequence ID" value="XM_008595556.1"/>
</dbReference>
<evidence type="ECO:0000313" key="3">
    <source>
        <dbReference type="Proteomes" id="UP000002762"/>
    </source>
</evidence>
<dbReference type="HOGENOM" id="CLU_013726_0_0_1"/>
<feature type="region of interest" description="Disordered" evidence="1">
    <location>
        <begin position="802"/>
        <end position="851"/>
    </location>
</feature>
<protein>
    <submittedName>
        <fullName evidence="2">Uncharacterized protein</fullName>
    </submittedName>
</protein>
<evidence type="ECO:0000313" key="2">
    <source>
        <dbReference type="EMBL" id="EJP70829.1"/>
    </source>
</evidence>
<dbReference type="InParanoid" id="J4KRE8"/>
<name>J4KRE8_BEAB2</name>
<keyword evidence="3" id="KW-1185">Reference proteome</keyword>
<dbReference type="GeneID" id="19883471"/>
<feature type="compositionally biased region" description="Acidic residues" evidence="1">
    <location>
        <begin position="807"/>
        <end position="829"/>
    </location>
</feature>
<dbReference type="Proteomes" id="UP000002762">
    <property type="component" value="Unassembled WGS sequence"/>
</dbReference>
<evidence type="ECO:0000256" key="1">
    <source>
        <dbReference type="SAM" id="MobiDB-lite"/>
    </source>
</evidence>
<gene>
    <name evidence="2" type="ORF">BBA_00459</name>
</gene>
<sequence length="851" mass="95476">MASTEEEQDLKEAIKASLISAGTRAQTAEQTDSSDRLGTEPIARIDDYVPVTLESSTLPLHLQPQIMQDVPYRQRIAIQRYKMHFTEVEFNEGDTLVFVDFPEPSKGDIPVDCEGAPFRSQKFRVHSERLLATGSSKFAEMLQPTYQFRIFRRRELVNKLPEGVKYVLDMTPPPEGDEMVFQVTELSLTPGIIKWWSSYARLNAPFYLVKGHDDVCPCRRLANCFTTAASTKPAAVRDSQARPAKETNSALKLPLTVSELVLARNRGQERQVEDVPTHFNIPDYCPIRHRNGIIRLLMLIEDKEVFIDSASRLWTIVALAKIWDCVSAVQDPVIQWMLQGKNSKFIEVLPEEAIKIGGIIENSQITQTAFRVLVNELAFEQTASDEMKQKMDFNHVTFFGRRKGDPGDEFSNLIQHATLALVERIGKRLTEFQGHDVFTSWDYPENPTLVKIEEALASASAQSCKEALKLIMDLKTQLKLELNNDGQEKCRRHHLLPTVDQKQIDADRATYTEPQDFSEFRDIYRTMTPIQKLMTCYPYKQPESFTTWADGSLVENSSFSPAKFTICLGKELAELYDRYRDRHPWNGKISSKFMHALSEEWRDAQSCSHPFGQRNLDLRGRWKPEKTAENDLELQLMHTKHLLYTLTSNETKFLPLWAGGCNDGTGGVFEDPLPPADMGPSGPGPAYRTGLTIPSAASSLSGSFVEDMAETRLVGSTTAASVDVHDGAASTVYGHDQVIADDASVAAETFDSDLSDYHEAREVIGAPGQSSREDTVPQSFDYFLLAADGGSDSDATIGCDDLKAIDGDDDDDDDDVDDDDDRYDDDDELYLLSQEESVAEWEGADAEMVTV</sequence>
<organism evidence="2 3">
    <name type="scientific">Beauveria bassiana (strain ARSEF 2860)</name>
    <name type="common">White muscardine disease fungus</name>
    <name type="synonym">Tritirachium shiotae</name>
    <dbReference type="NCBI Taxonomy" id="655819"/>
    <lineage>
        <taxon>Eukaryota</taxon>
        <taxon>Fungi</taxon>
        <taxon>Dikarya</taxon>
        <taxon>Ascomycota</taxon>
        <taxon>Pezizomycotina</taxon>
        <taxon>Sordariomycetes</taxon>
        <taxon>Hypocreomycetidae</taxon>
        <taxon>Hypocreales</taxon>
        <taxon>Cordycipitaceae</taxon>
        <taxon>Beauveria</taxon>
    </lineage>
</organism>
<accession>J4KRE8</accession>
<dbReference type="OrthoDB" id="5371510at2759"/>
<proteinExistence type="predicted"/>
<dbReference type="AlphaFoldDB" id="J4KRE8"/>
<dbReference type="EMBL" id="JH725150">
    <property type="protein sequence ID" value="EJP70829.1"/>
    <property type="molecule type" value="Genomic_DNA"/>
</dbReference>